<dbReference type="Proteomes" id="UP001286456">
    <property type="component" value="Unassembled WGS sequence"/>
</dbReference>
<dbReference type="PANTHER" id="PTHR45964:SF5">
    <property type="entry name" value="WSCD FAMILY MEMBER CG9164"/>
    <property type="match status" value="1"/>
</dbReference>
<dbReference type="InterPro" id="IPR002889">
    <property type="entry name" value="WSC_carb-bd"/>
</dbReference>
<evidence type="ECO:0000259" key="3">
    <source>
        <dbReference type="PROSITE" id="PS51212"/>
    </source>
</evidence>
<dbReference type="InterPro" id="IPR036779">
    <property type="entry name" value="LysM_dom_sf"/>
</dbReference>
<evidence type="ECO:0000256" key="2">
    <source>
        <dbReference type="SAM" id="SignalP"/>
    </source>
</evidence>
<dbReference type="PANTHER" id="PTHR45964">
    <property type="entry name" value="WSCD FAMILY MEMBER CG9164"/>
    <property type="match status" value="1"/>
</dbReference>
<reference evidence="4" key="2">
    <citation type="submission" date="2023-06" db="EMBL/GenBank/DDBJ databases">
        <authorList>
            <consortium name="Lawrence Berkeley National Laboratory"/>
            <person name="Haridas S."/>
            <person name="Hensen N."/>
            <person name="Bonometti L."/>
            <person name="Westerberg I."/>
            <person name="Brannstrom I.O."/>
            <person name="Guillou S."/>
            <person name="Cros-Aarteil S."/>
            <person name="Calhoun S."/>
            <person name="Kuo A."/>
            <person name="Mondo S."/>
            <person name="Pangilinan J."/>
            <person name="Riley R."/>
            <person name="Labutti K."/>
            <person name="Andreopoulos B."/>
            <person name="Lipzen A."/>
            <person name="Chen C."/>
            <person name="Yanf M."/>
            <person name="Daum C."/>
            <person name="Ng V."/>
            <person name="Clum A."/>
            <person name="Steindorff A."/>
            <person name="Ohm R."/>
            <person name="Martin F."/>
            <person name="Silar P."/>
            <person name="Natvig D."/>
            <person name="Lalanne C."/>
            <person name="Gautier V."/>
            <person name="Ament-Velasquez S.L."/>
            <person name="Kruys A."/>
            <person name="Hutchinson M.I."/>
            <person name="Powell A.J."/>
            <person name="Barry K."/>
            <person name="Miller A.N."/>
            <person name="Grigoriev I.V."/>
            <person name="Debuchy R."/>
            <person name="Gladieux P."/>
            <person name="Thoren M.H."/>
            <person name="Johannesson H."/>
        </authorList>
    </citation>
    <scope>NUCLEOTIDE SEQUENCE</scope>
    <source>
        <strain evidence="4">SMH4131-1</strain>
    </source>
</reference>
<keyword evidence="1" id="KW-0677">Repeat</keyword>
<gene>
    <name evidence="4" type="ORF">B0T19DRAFT_444178</name>
</gene>
<dbReference type="SMART" id="SM00321">
    <property type="entry name" value="WSC"/>
    <property type="match status" value="3"/>
</dbReference>
<evidence type="ECO:0000313" key="5">
    <source>
        <dbReference type="Proteomes" id="UP001286456"/>
    </source>
</evidence>
<reference evidence="4" key="1">
    <citation type="journal article" date="2023" name="Mol. Phylogenet. Evol.">
        <title>Genome-scale phylogeny and comparative genomics of the fungal order Sordariales.</title>
        <authorList>
            <person name="Hensen N."/>
            <person name="Bonometti L."/>
            <person name="Westerberg I."/>
            <person name="Brannstrom I.O."/>
            <person name="Guillou S."/>
            <person name="Cros-Aarteil S."/>
            <person name="Calhoun S."/>
            <person name="Haridas S."/>
            <person name="Kuo A."/>
            <person name="Mondo S."/>
            <person name="Pangilinan J."/>
            <person name="Riley R."/>
            <person name="LaButti K."/>
            <person name="Andreopoulos B."/>
            <person name="Lipzen A."/>
            <person name="Chen C."/>
            <person name="Yan M."/>
            <person name="Daum C."/>
            <person name="Ng V."/>
            <person name="Clum A."/>
            <person name="Steindorff A."/>
            <person name="Ohm R.A."/>
            <person name="Martin F."/>
            <person name="Silar P."/>
            <person name="Natvig D.O."/>
            <person name="Lalanne C."/>
            <person name="Gautier V."/>
            <person name="Ament-Velasquez S.L."/>
            <person name="Kruys A."/>
            <person name="Hutchinson M.I."/>
            <person name="Powell A.J."/>
            <person name="Barry K."/>
            <person name="Miller A.N."/>
            <person name="Grigoriev I.V."/>
            <person name="Debuchy R."/>
            <person name="Gladieux P."/>
            <person name="Hiltunen Thoren M."/>
            <person name="Johannesson H."/>
        </authorList>
    </citation>
    <scope>NUCLEOTIDE SEQUENCE</scope>
    <source>
        <strain evidence="4">SMH4131-1</strain>
    </source>
</reference>
<accession>A0AAE0IHF4</accession>
<proteinExistence type="predicted"/>
<keyword evidence="5" id="KW-1185">Reference proteome</keyword>
<dbReference type="Pfam" id="PF01822">
    <property type="entry name" value="WSC"/>
    <property type="match status" value="3"/>
</dbReference>
<dbReference type="PROSITE" id="PS51212">
    <property type="entry name" value="WSC"/>
    <property type="match status" value="3"/>
</dbReference>
<evidence type="ECO:0000313" key="4">
    <source>
        <dbReference type="EMBL" id="KAK3324792.1"/>
    </source>
</evidence>
<evidence type="ECO:0000256" key="1">
    <source>
        <dbReference type="ARBA" id="ARBA00022737"/>
    </source>
</evidence>
<keyword evidence="2" id="KW-0732">Signal</keyword>
<feature type="signal peptide" evidence="2">
    <location>
        <begin position="1"/>
        <end position="16"/>
    </location>
</feature>
<sequence>MGAAIWLLATAHLATGTALLAKRDLVPNMHTWWYDNWEGKTCLQVRGQYYLSAAAFSRWNPSLSPTCDGWLPNWSYCVEVASEQYSSLTSTSTTTTTTSTPTSTSKPIPTWKPAGCYINTDTKITTLSNKTTTIPSTSMTIAKCKATCYASDFIFTGLTLGTECWCGNSIRDVLASNKTDCNTPCTGSASDICGGRGRISIYEASVVLTPPTTTTTSTPAAATATNWHPLGCYIDASSRTLLNQATLPGGATTLSSSTCTSACAAAGYTLAGTENSNECWCDNAVHTNPRAPDQSGCNKPRLGNATEMCGSDWRLNVYKYTVPALPAGTKHKWLALGCYEDSWAARLLGAKLLVASGGAGNNTRSNCLDACEAAGFAYAGVEYAFECFCDNVMHPPVTLASDGEVSCNSPCSGNQTEMCGGANHINVFLKTSQLA</sequence>
<name>A0AAE0IHF4_9PEZI</name>
<organism evidence="4 5">
    <name type="scientific">Cercophora scortea</name>
    <dbReference type="NCBI Taxonomy" id="314031"/>
    <lineage>
        <taxon>Eukaryota</taxon>
        <taxon>Fungi</taxon>
        <taxon>Dikarya</taxon>
        <taxon>Ascomycota</taxon>
        <taxon>Pezizomycotina</taxon>
        <taxon>Sordariomycetes</taxon>
        <taxon>Sordariomycetidae</taxon>
        <taxon>Sordariales</taxon>
        <taxon>Lasiosphaeriaceae</taxon>
        <taxon>Cercophora</taxon>
    </lineage>
</organism>
<dbReference type="InterPro" id="IPR051589">
    <property type="entry name" value="Sialate-O-sulfotransferase"/>
</dbReference>
<comment type="caution">
    <text evidence="4">The sequence shown here is derived from an EMBL/GenBank/DDBJ whole genome shotgun (WGS) entry which is preliminary data.</text>
</comment>
<feature type="domain" description="WSC" evidence="3">
    <location>
        <begin position="226"/>
        <end position="321"/>
    </location>
</feature>
<feature type="domain" description="WSC" evidence="3">
    <location>
        <begin position="110"/>
        <end position="205"/>
    </location>
</feature>
<protein>
    <submittedName>
        <fullName evidence="4">WSC domain-containing protein</fullName>
    </submittedName>
</protein>
<feature type="chain" id="PRO_5041917001" evidence="2">
    <location>
        <begin position="17"/>
        <end position="435"/>
    </location>
</feature>
<feature type="domain" description="WSC" evidence="3">
    <location>
        <begin position="332"/>
        <end position="431"/>
    </location>
</feature>
<dbReference type="AlphaFoldDB" id="A0AAE0IHF4"/>
<dbReference type="EMBL" id="JAUEPO010000004">
    <property type="protein sequence ID" value="KAK3324792.1"/>
    <property type="molecule type" value="Genomic_DNA"/>
</dbReference>
<dbReference type="Gene3D" id="3.10.350.10">
    <property type="entry name" value="LysM domain"/>
    <property type="match status" value="1"/>
</dbReference>